<evidence type="ECO:0000313" key="2">
    <source>
        <dbReference type="EMBL" id="AOH85164.1"/>
    </source>
</evidence>
<dbReference type="AlphaFoldDB" id="A0A1B3ZCK9"/>
<dbReference type="EMBL" id="CP014168">
    <property type="protein sequence ID" value="AOH85164.1"/>
    <property type="molecule type" value="Genomic_DNA"/>
</dbReference>
<keyword evidence="3" id="KW-1185">Reference proteome</keyword>
<evidence type="ECO:0000256" key="1">
    <source>
        <dbReference type="SAM" id="MobiDB-lite"/>
    </source>
</evidence>
<name>A0A1B3ZCK9_9SPHN</name>
<dbReference type="KEGG" id="span:AWL63_15560"/>
<dbReference type="STRING" id="1560345.AWL63_15560"/>
<protein>
    <submittedName>
        <fullName evidence="2">Uncharacterized protein</fullName>
    </submittedName>
</protein>
<gene>
    <name evidence="2" type="ORF">AWL63_15560</name>
</gene>
<reference evidence="2 3" key="1">
    <citation type="submission" date="2016-01" db="EMBL/GenBank/DDBJ databases">
        <title>Complete genome and mega plasmid sequence of Sphingomonas panacis DCY99 elicits systemic resistance in rice to Xanthomonas oryzae.</title>
        <authorList>
            <person name="Kim Y.J."/>
            <person name="Yang D.C."/>
            <person name="Sing P."/>
        </authorList>
    </citation>
    <scope>NUCLEOTIDE SEQUENCE [LARGE SCALE GENOMIC DNA]</scope>
    <source>
        <strain evidence="2 3">DCY99</strain>
    </source>
</reference>
<feature type="region of interest" description="Disordered" evidence="1">
    <location>
        <begin position="1"/>
        <end position="30"/>
    </location>
</feature>
<feature type="compositionally biased region" description="Polar residues" evidence="1">
    <location>
        <begin position="1"/>
        <end position="10"/>
    </location>
</feature>
<sequence>MVERLQTQPPTVHDKTTMHGTRKLPPNRQAADEFAGGTLRWHRRRHVIEQSVILVVVEDERGLRPDFRVGGECVKPGADILV</sequence>
<evidence type="ECO:0000313" key="3">
    <source>
        <dbReference type="Proteomes" id="UP000094256"/>
    </source>
</evidence>
<accession>A0A1B3ZCK9</accession>
<organism evidence="2 3">
    <name type="scientific">Sphingomonas panacis</name>
    <dbReference type="NCBI Taxonomy" id="1560345"/>
    <lineage>
        <taxon>Bacteria</taxon>
        <taxon>Pseudomonadati</taxon>
        <taxon>Pseudomonadota</taxon>
        <taxon>Alphaproteobacteria</taxon>
        <taxon>Sphingomonadales</taxon>
        <taxon>Sphingomonadaceae</taxon>
        <taxon>Sphingomonas</taxon>
    </lineage>
</organism>
<proteinExistence type="predicted"/>
<dbReference type="Proteomes" id="UP000094256">
    <property type="component" value="Chromosome"/>
</dbReference>